<evidence type="ECO:0000313" key="4">
    <source>
        <dbReference type="Proteomes" id="UP000281549"/>
    </source>
</evidence>
<keyword evidence="1" id="KW-0479">Metal-binding</keyword>
<evidence type="ECO:0000259" key="2">
    <source>
        <dbReference type="PROSITE" id="PS50966"/>
    </source>
</evidence>
<evidence type="ECO:0000256" key="1">
    <source>
        <dbReference type="PROSITE-ProRule" id="PRU00325"/>
    </source>
</evidence>
<feature type="domain" description="SWIM-type" evidence="2">
    <location>
        <begin position="78"/>
        <end position="116"/>
    </location>
</feature>
<accession>A0A4P9YIV3</accession>
<organism evidence="3 4">
    <name type="scientific">Rozella allomycis (strain CSF55)</name>
    <dbReference type="NCBI Taxonomy" id="988480"/>
    <lineage>
        <taxon>Eukaryota</taxon>
        <taxon>Fungi</taxon>
        <taxon>Fungi incertae sedis</taxon>
        <taxon>Cryptomycota</taxon>
        <taxon>Cryptomycota incertae sedis</taxon>
        <taxon>Rozella</taxon>
    </lineage>
</organism>
<protein>
    <recommendedName>
        <fullName evidence="2">SWIM-type domain-containing protein</fullName>
    </recommendedName>
</protein>
<dbReference type="InterPro" id="IPR007527">
    <property type="entry name" value="Znf_SWIM"/>
</dbReference>
<name>A0A4P9YIV3_ROZAC</name>
<sequence>MSIENGLCSVLFIDISLELGTSVCHPPKVGSSHPKVGIAPSFDSTLVRWVVTLQHNVVTLDLEASHPTCQVITLPKIFVTLVNVGSALYSEWHCNCPFFVKWKICKHISILLKKLNIAQDDIPDIRSFASTRKRKNIGNDAEEDITLKGRGQKAREALEMDE</sequence>
<dbReference type="AlphaFoldDB" id="A0A4P9YIV3"/>
<gene>
    <name evidence="3" type="ORF">ROZALSC1DRAFT_22420</name>
</gene>
<dbReference type="GO" id="GO:0008270">
    <property type="term" value="F:zinc ion binding"/>
    <property type="evidence" value="ECO:0007669"/>
    <property type="project" value="UniProtKB-KW"/>
</dbReference>
<keyword evidence="1" id="KW-0863">Zinc-finger</keyword>
<proteinExistence type="predicted"/>
<evidence type="ECO:0000313" key="3">
    <source>
        <dbReference type="EMBL" id="RKP19288.1"/>
    </source>
</evidence>
<keyword evidence="1" id="KW-0862">Zinc</keyword>
<dbReference type="PROSITE" id="PS50966">
    <property type="entry name" value="ZF_SWIM"/>
    <property type="match status" value="1"/>
</dbReference>
<reference evidence="4" key="1">
    <citation type="journal article" date="2018" name="Nat. Microbiol.">
        <title>Leveraging single-cell genomics to expand the fungal tree of life.</title>
        <authorList>
            <person name="Ahrendt S.R."/>
            <person name="Quandt C.A."/>
            <person name="Ciobanu D."/>
            <person name="Clum A."/>
            <person name="Salamov A."/>
            <person name="Andreopoulos B."/>
            <person name="Cheng J.F."/>
            <person name="Woyke T."/>
            <person name="Pelin A."/>
            <person name="Henrissat B."/>
            <person name="Reynolds N.K."/>
            <person name="Benny G.L."/>
            <person name="Smith M.E."/>
            <person name="James T.Y."/>
            <person name="Grigoriev I.V."/>
        </authorList>
    </citation>
    <scope>NUCLEOTIDE SEQUENCE [LARGE SCALE GENOMIC DNA]</scope>
    <source>
        <strain evidence="4">CSF55</strain>
    </source>
</reference>
<dbReference type="Proteomes" id="UP000281549">
    <property type="component" value="Unassembled WGS sequence"/>
</dbReference>
<dbReference type="EMBL" id="ML005254">
    <property type="protein sequence ID" value="RKP19288.1"/>
    <property type="molecule type" value="Genomic_DNA"/>
</dbReference>